<evidence type="ECO:0000313" key="4">
    <source>
        <dbReference type="Proteomes" id="UP000654918"/>
    </source>
</evidence>
<name>A0A8H6N7D3_9PEZI</name>
<proteinExistence type="predicted"/>
<comment type="caution">
    <text evidence="3">The sequence shown here is derived from an EMBL/GenBank/DDBJ whole genome shotgun (WGS) entry which is preliminary data.</text>
</comment>
<dbReference type="GO" id="GO:0009116">
    <property type="term" value="P:nucleoside metabolic process"/>
    <property type="evidence" value="ECO:0007669"/>
    <property type="project" value="InterPro"/>
</dbReference>
<evidence type="ECO:0000256" key="1">
    <source>
        <dbReference type="SAM" id="MobiDB-lite"/>
    </source>
</evidence>
<sequence>MALLLVALVHELESQISECRARHDPVSETEGAVLPTSTQPILWKLLTFCRPGARFVNPHHLRERLRAFLKVSSGGDQFTDDGSWTQDIWENRHIERWVSADQPSTVFLEALHTTAPRARHFSLELISHLEKHHPVACMIGGLPPSATNELLPDLTPEAVLEQLTIQVVRCITLSRLLPFVLDNRQAFKEAKNCNDWFGLLQKACERAPRMSIVLDLGMIPSSFQGAIRSWPAELQRISEELSQSSTPIFLNVLLLGPRRLFAEHHTIGLTVSVGDTAEPERSFLPLRLRKKTRPHPPEVPKASVESHTSWLPDLPERPSKQKRSSKKRPPDPPDLRADSEGSPKSRYDIRIALVCALPLEADAVRTLFDERWRIEGPMRGKMRSEGDINAYSFGIIGGHPAVLVHMPGMGKGHGAMVATNCRNSFPNLKLALVVGICGGVPFYDGGKREIVLGDVIVSEGLKQVDFGRQYPGQFMMRESVGDVFGRPPPEIRGLISKLKSRHDRQILRERMTEHLQTLRSVLGKEAEYPGAAKDQVFEGAYIHRHNTPDTCCTCSNTDDRGFHEVCDQARGSSCEDLHCDKAKLVPRKRLDAIIRGAEEADKFPAVHFGYIACADHVMKSGEDRDSIAKNTGVIAFEMEGAGVWDMFPCLVIKAVCDYADSHKNKKWQSYAAATAAACAKAFLKEWYM</sequence>
<dbReference type="PANTHER" id="PTHR46082">
    <property type="entry name" value="ATP/GTP-BINDING PROTEIN-RELATED"/>
    <property type="match status" value="1"/>
</dbReference>
<dbReference type="Pfam" id="PF01048">
    <property type="entry name" value="PNP_UDP_1"/>
    <property type="match status" value="1"/>
</dbReference>
<dbReference type="Gene3D" id="3.40.50.1580">
    <property type="entry name" value="Nucleoside phosphorylase domain"/>
    <property type="match status" value="1"/>
</dbReference>
<dbReference type="GO" id="GO:0003824">
    <property type="term" value="F:catalytic activity"/>
    <property type="evidence" value="ECO:0007669"/>
    <property type="project" value="InterPro"/>
</dbReference>
<dbReference type="InterPro" id="IPR000845">
    <property type="entry name" value="Nucleoside_phosphorylase_d"/>
</dbReference>
<evidence type="ECO:0000259" key="2">
    <source>
        <dbReference type="Pfam" id="PF01048"/>
    </source>
</evidence>
<dbReference type="SUPFAM" id="SSF53167">
    <property type="entry name" value="Purine and uridine phosphorylases"/>
    <property type="match status" value="1"/>
</dbReference>
<feature type="region of interest" description="Disordered" evidence="1">
    <location>
        <begin position="285"/>
        <end position="343"/>
    </location>
</feature>
<organism evidence="3 4">
    <name type="scientific">Colletotrichum plurivorum</name>
    <dbReference type="NCBI Taxonomy" id="2175906"/>
    <lineage>
        <taxon>Eukaryota</taxon>
        <taxon>Fungi</taxon>
        <taxon>Dikarya</taxon>
        <taxon>Ascomycota</taxon>
        <taxon>Pezizomycotina</taxon>
        <taxon>Sordariomycetes</taxon>
        <taxon>Hypocreomycetidae</taxon>
        <taxon>Glomerellales</taxon>
        <taxon>Glomerellaceae</taxon>
        <taxon>Colletotrichum</taxon>
        <taxon>Colletotrichum orchidearum species complex</taxon>
    </lineage>
</organism>
<dbReference type="InterPro" id="IPR053137">
    <property type="entry name" value="NLR-like"/>
</dbReference>
<evidence type="ECO:0000313" key="3">
    <source>
        <dbReference type="EMBL" id="KAF6822949.1"/>
    </source>
</evidence>
<accession>A0A8H6N7D3</accession>
<feature type="domain" description="Nucleoside phosphorylase" evidence="2">
    <location>
        <begin position="570"/>
        <end position="683"/>
    </location>
</feature>
<gene>
    <name evidence="3" type="ORF">CPLU01_11702</name>
</gene>
<dbReference type="Proteomes" id="UP000654918">
    <property type="component" value="Unassembled WGS sequence"/>
</dbReference>
<dbReference type="AlphaFoldDB" id="A0A8H6N7D3"/>
<feature type="compositionally biased region" description="Basic and acidic residues" evidence="1">
    <location>
        <begin position="328"/>
        <end position="343"/>
    </location>
</feature>
<reference evidence="3" key="1">
    <citation type="journal article" date="2020" name="Phytopathology">
        <title>Genome Sequence Resources of Colletotrichum truncatum, C. plurivorum, C. musicola, and C. sojae: Four Species Pathogenic to Soybean (Glycine max).</title>
        <authorList>
            <person name="Rogerio F."/>
            <person name="Boufleur T.R."/>
            <person name="Ciampi-Guillardi M."/>
            <person name="Sukno S.A."/>
            <person name="Thon M.R."/>
            <person name="Massola Junior N.S."/>
            <person name="Baroncelli R."/>
        </authorList>
    </citation>
    <scope>NUCLEOTIDE SEQUENCE</scope>
    <source>
        <strain evidence="3">LFN00145</strain>
    </source>
</reference>
<dbReference type="InterPro" id="IPR035994">
    <property type="entry name" value="Nucleoside_phosphorylase_sf"/>
</dbReference>
<protein>
    <submittedName>
        <fullName evidence="3">PFS domain-containing protein (Phosphorylase superfamily protein)</fullName>
    </submittedName>
</protein>
<dbReference type="PANTHER" id="PTHR46082:SF6">
    <property type="entry name" value="AAA+ ATPASE DOMAIN-CONTAINING PROTEIN-RELATED"/>
    <property type="match status" value="1"/>
</dbReference>
<dbReference type="EMBL" id="WIGO01000224">
    <property type="protein sequence ID" value="KAF6822949.1"/>
    <property type="molecule type" value="Genomic_DNA"/>
</dbReference>
<keyword evidence="4" id="KW-1185">Reference proteome</keyword>